<name>A0A2P6SIS9_ROSCH</name>
<dbReference type="Gene3D" id="3.40.640.10">
    <property type="entry name" value="Type I PLP-dependent aspartate aminotransferase-like (Major domain)"/>
    <property type="match status" value="2"/>
</dbReference>
<dbReference type="GO" id="GO:0035999">
    <property type="term" value="P:tetrahydrofolate interconversion"/>
    <property type="evidence" value="ECO:0007669"/>
    <property type="project" value="UniProtKB-UniPathway"/>
</dbReference>
<dbReference type="Proteomes" id="UP000238479">
    <property type="component" value="Chromosome 1"/>
</dbReference>
<dbReference type="InterPro" id="IPR039429">
    <property type="entry name" value="SHMT-like_dom"/>
</dbReference>
<organism evidence="5 6">
    <name type="scientific">Rosa chinensis</name>
    <name type="common">China rose</name>
    <dbReference type="NCBI Taxonomy" id="74649"/>
    <lineage>
        <taxon>Eukaryota</taxon>
        <taxon>Viridiplantae</taxon>
        <taxon>Streptophyta</taxon>
        <taxon>Embryophyta</taxon>
        <taxon>Tracheophyta</taxon>
        <taxon>Spermatophyta</taxon>
        <taxon>Magnoliopsida</taxon>
        <taxon>eudicotyledons</taxon>
        <taxon>Gunneridae</taxon>
        <taxon>Pentapetalae</taxon>
        <taxon>rosids</taxon>
        <taxon>fabids</taxon>
        <taxon>Rosales</taxon>
        <taxon>Rosaceae</taxon>
        <taxon>Rosoideae</taxon>
        <taxon>Rosoideae incertae sedis</taxon>
        <taxon>Rosa</taxon>
    </lineage>
</organism>
<evidence type="ECO:0000256" key="3">
    <source>
        <dbReference type="ARBA" id="ARBA00022898"/>
    </source>
</evidence>
<dbReference type="InterPro" id="IPR015424">
    <property type="entry name" value="PyrdxlP-dep_Trfase"/>
</dbReference>
<dbReference type="GO" id="GO:0032259">
    <property type="term" value="P:methylation"/>
    <property type="evidence" value="ECO:0007669"/>
    <property type="project" value="UniProtKB-KW"/>
</dbReference>
<feature type="domain" description="Serine hydroxymethyltransferase-like" evidence="4">
    <location>
        <begin position="92"/>
        <end position="137"/>
    </location>
</feature>
<keyword evidence="5" id="KW-0808">Transferase</keyword>
<dbReference type="GO" id="GO:0019264">
    <property type="term" value="P:glycine biosynthetic process from serine"/>
    <property type="evidence" value="ECO:0007669"/>
    <property type="project" value="TreeGrafter"/>
</dbReference>
<dbReference type="GO" id="GO:0005739">
    <property type="term" value="C:mitochondrion"/>
    <property type="evidence" value="ECO:0007669"/>
    <property type="project" value="TreeGrafter"/>
</dbReference>
<dbReference type="PANTHER" id="PTHR11680:SF63">
    <property type="entry name" value="SERINE HYDROXYMETHYLTRANSFERASE 3, CHLOROPLASTIC"/>
    <property type="match status" value="1"/>
</dbReference>
<evidence type="ECO:0000259" key="4">
    <source>
        <dbReference type="Pfam" id="PF00464"/>
    </source>
</evidence>
<comment type="caution">
    <text evidence="5">The sequence shown here is derived from an EMBL/GenBank/DDBJ whole genome shotgun (WGS) entry which is preliminary data.</text>
</comment>
<comment type="cofactor">
    <cofactor evidence="2">
        <name>pyridoxal 5'-phosphate</name>
        <dbReference type="ChEBI" id="CHEBI:597326"/>
    </cofactor>
</comment>
<sequence length="150" mass="16814">MLDYFFTSCASMTDLKHAMSMNRFLVVYGGNEHIDELETLSQKRALDTFHLDGKKWGINLQPLSGSPANFEVYIAVLNPHDRIMKDLVLGVDLETAINNVVFSALQSGPHNHTIGGLAVCLKHAQSTEFKAYQNQDIQELLAAWKPYFDA</sequence>
<dbReference type="STRING" id="74649.A0A2P6SIS9"/>
<feature type="domain" description="Serine hydroxymethyltransferase-like" evidence="4">
    <location>
        <begin position="28"/>
        <end position="85"/>
    </location>
</feature>
<gene>
    <name evidence="5" type="ORF">RchiOBHm_Chr1g0360671</name>
</gene>
<proteinExistence type="predicted"/>
<comment type="catalytic activity">
    <reaction evidence="1">
        <text>(6R)-5,10-methylene-5,6,7,8-tetrahydrofolate + glycine + H2O = (6S)-5,6,7,8-tetrahydrofolate + L-serine</text>
        <dbReference type="Rhea" id="RHEA:15481"/>
        <dbReference type="ChEBI" id="CHEBI:15377"/>
        <dbReference type="ChEBI" id="CHEBI:15636"/>
        <dbReference type="ChEBI" id="CHEBI:33384"/>
        <dbReference type="ChEBI" id="CHEBI:57305"/>
        <dbReference type="ChEBI" id="CHEBI:57453"/>
        <dbReference type="EC" id="2.1.2.1"/>
    </reaction>
</comment>
<dbReference type="GO" id="GO:0030170">
    <property type="term" value="F:pyridoxal phosphate binding"/>
    <property type="evidence" value="ECO:0007669"/>
    <property type="project" value="TreeGrafter"/>
</dbReference>
<reference evidence="5 6" key="1">
    <citation type="journal article" date="2018" name="Nat. Genet.">
        <title>The Rosa genome provides new insights in the design of modern roses.</title>
        <authorList>
            <person name="Bendahmane M."/>
        </authorList>
    </citation>
    <scope>NUCLEOTIDE SEQUENCE [LARGE SCALE GENOMIC DNA]</scope>
    <source>
        <strain evidence="6">cv. Old Blush</strain>
    </source>
</reference>
<keyword evidence="3" id="KW-0663">Pyridoxal phosphate</keyword>
<dbReference type="Gramene" id="PRQ58563">
    <property type="protein sequence ID" value="PRQ58563"/>
    <property type="gene ID" value="RchiOBHm_Chr1g0360671"/>
</dbReference>
<dbReference type="EMBL" id="PDCK01000039">
    <property type="protein sequence ID" value="PRQ58563.1"/>
    <property type="molecule type" value="Genomic_DNA"/>
</dbReference>
<dbReference type="InterPro" id="IPR015421">
    <property type="entry name" value="PyrdxlP-dep_Trfase_major"/>
</dbReference>
<keyword evidence="5" id="KW-0489">Methyltransferase</keyword>
<accession>A0A2P6SIS9</accession>
<evidence type="ECO:0000313" key="6">
    <source>
        <dbReference type="Proteomes" id="UP000238479"/>
    </source>
</evidence>
<dbReference type="Pfam" id="PF00464">
    <property type="entry name" value="SHMT"/>
    <property type="match status" value="2"/>
</dbReference>
<dbReference type="InterPro" id="IPR049943">
    <property type="entry name" value="Ser_HO-MeTrfase-like"/>
</dbReference>
<protein>
    <submittedName>
        <fullName evidence="5">Putative glycine hydroxymethyltransferase</fullName>
        <ecNumber evidence="5">2.1.2.1</ecNumber>
    </submittedName>
</protein>
<dbReference type="AlphaFoldDB" id="A0A2P6SIS9"/>
<dbReference type="GO" id="GO:0008168">
    <property type="term" value="F:methyltransferase activity"/>
    <property type="evidence" value="ECO:0007669"/>
    <property type="project" value="UniProtKB-KW"/>
</dbReference>
<evidence type="ECO:0000256" key="1">
    <source>
        <dbReference type="ARBA" id="ARBA00001528"/>
    </source>
</evidence>
<evidence type="ECO:0000256" key="2">
    <source>
        <dbReference type="ARBA" id="ARBA00001933"/>
    </source>
</evidence>
<keyword evidence="6" id="KW-1185">Reference proteome</keyword>
<dbReference type="SUPFAM" id="SSF53383">
    <property type="entry name" value="PLP-dependent transferases"/>
    <property type="match status" value="2"/>
</dbReference>
<dbReference type="EC" id="2.1.2.1" evidence="5"/>
<dbReference type="PANTHER" id="PTHR11680">
    <property type="entry name" value="SERINE HYDROXYMETHYLTRANSFERASE"/>
    <property type="match status" value="1"/>
</dbReference>
<dbReference type="GO" id="GO:0004372">
    <property type="term" value="F:glycine hydroxymethyltransferase activity"/>
    <property type="evidence" value="ECO:0007669"/>
    <property type="project" value="UniProtKB-EC"/>
</dbReference>
<dbReference type="UniPathway" id="UPA00193"/>
<evidence type="ECO:0000313" key="5">
    <source>
        <dbReference type="EMBL" id="PRQ58563.1"/>
    </source>
</evidence>